<evidence type="ECO:0000256" key="2">
    <source>
        <dbReference type="ARBA" id="ARBA00022801"/>
    </source>
</evidence>
<dbReference type="PROSITE" id="PS00941">
    <property type="entry name" value="CARBOXYLESTERASE_B_2"/>
    <property type="match status" value="1"/>
</dbReference>
<evidence type="ECO:0000313" key="5">
    <source>
        <dbReference type="EMBL" id="KAK0620038.1"/>
    </source>
</evidence>
<organism evidence="5 6">
    <name type="scientific">Immersiella caudata</name>
    <dbReference type="NCBI Taxonomy" id="314043"/>
    <lineage>
        <taxon>Eukaryota</taxon>
        <taxon>Fungi</taxon>
        <taxon>Dikarya</taxon>
        <taxon>Ascomycota</taxon>
        <taxon>Pezizomycotina</taxon>
        <taxon>Sordariomycetes</taxon>
        <taxon>Sordariomycetidae</taxon>
        <taxon>Sordariales</taxon>
        <taxon>Lasiosphaeriaceae</taxon>
        <taxon>Immersiella</taxon>
    </lineage>
</organism>
<keyword evidence="2 3" id="KW-0378">Hydrolase</keyword>
<evidence type="ECO:0000259" key="4">
    <source>
        <dbReference type="Pfam" id="PF00135"/>
    </source>
</evidence>
<reference evidence="5" key="1">
    <citation type="submission" date="2023-06" db="EMBL/GenBank/DDBJ databases">
        <title>Genome-scale phylogeny and comparative genomics of the fungal order Sordariales.</title>
        <authorList>
            <consortium name="Lawrence Berkeley National Laboratory"/>
            <person name="Hensen N."/>
            <person name="Bonometti L."/>
            <person name="Westerberg I."/>
            <person name="Brannstrom I.O."/>
            <person name="Guillou S."/>
            <person name="Cros-Aarteil S."/>
            <person name="Calhoun S."/>
            <person name="Haridas S."/>
            <person name="Kuo A."/>
            <person name="Mondo S."/>
            <person name="Pangilinan J."/>
            <person name="Riley R."/>
            <person name="Labutti K."/>
            <person name="Andreopoulos B."/>
            <person name="Lipzen A."/>
            <person name="Chen C."/>
            <person name="Yanf M."/>
            <person name="Daum C."/>
            <person name="Ng V."/>
            <person name="Clum A."/>
            <person name="Steindorff A."/>
            <person name="Ohm R."/>
            <person name="Martin F."/>
            <person name="Silar P."/>
            <person name="Natvig D."/>
            <person name="Lalanne C."/>
            <person name="Gautier V."/>
            <person name="Ament-Velasquez S.L."/>
            <person name="Kruys A."/>
            <person name="Hutchinson M.I."/>
            <person name="Powell A.J."/>
            <person name="Barry K."/>
            <person name="Miller A.N."/>
            <person name="Grigoriev I.V."/>
            <person name="Debuchy R."/>
            <person name="Gladieux P."/>
            <person name="Thoren M.H."/>
            <person name="Johannesson H."/>
        </authorList>
    </citation>
    <scope>NUCLEOTIDE SEQUENCE</scope>
    <source>
        <strain evidence="5">CBS 606.72</strain>
    </source>
</reference>
<dbReference type="PROSITE" id="PS51257">
    <property type="entry name" value="PROKAR_LIPOPROTEIN"/>
    <property type="match status" value="1"/>
</dbReference>
<dbReference type="GO" id="GO:0005886">
    <property type="term" value="C:plasma membrane"/>
    <property type="evidence" value="ECO:0007669"/>
    <property type="project" value="TreeGrafter"/>
</dbReference>
<dbReference type="PROSITE" id="PS00122">
    <property type="entry name" value="CARBOXYLESTERASE_B_1"/>
    <property type="match status" value="1"/>
</dbReference>
<comment type="similarity">
    <text evidence="1 3">Belongs to the type-B carboxylesterase/lipase family.</text>
</comment>
<dbReference type="InterPro" id="IPR019819">
    <property type="entry name" value="Carboxylesterase_B_CS"/>
</dbReference>
<keyword evidence="3" id="KW-0732">Signal</keyword>
<evidence type="ECO:0000256" key="3">
    <source>
        <dbReference type="RuleBase" id="RU361235"/>
    </source>
</evidence>
<dbReference type="GO" id="GO:0019695">
    <property type="term" value="P:choline metabolic process"/>
    <property type="evidence" value="ECO:0007669"/>
    <property type="project" value="TreeGrafter"/>
</dbReference>
<evidence type="ECO:0000313" key="6">
    <source>
        <dbReference type="Proteomes" id="UP001175000"/>
    </source>
</evidence>
<proteinExistence type="inferred from homology"/>
<dbReference type="GO" id="GO:0003990">
    <property type="term" value="F:acetylcholinesterase activity"/>
    <property type="evidence" value="ECO:0007669"/>
    <property type="project" value="TreeGrafter"/>
</dbReference>
<name>A0AA39WR25_9PEZI</name>
<dbReference type="InterPro" id="IPR002018">
    <property type="entry name" value="CarbesteraseB"/>
</dbReference>
<dbReference type="Proteomes" id="UP001175000">
    <property type="component" value="Unassembled WGS sequence"/>
</dbReference>
<accession>A0AA39WR25</accession>
<evidence type="ECO:0000256" key="1">
    <source>
        <dbReference type="ARBA" id="ARBA00005964"/>
    </source>
</evidence>
<feature type="domain" description="Carboxylesterase type B" evidence="4">
    <location>
        <begin position="384"/>
        <end position="491"/>
    </location>
</feature>
<dbReference type="InterPro" id="IPR029058">
    <property type="entry name" value="AB_hydrolase_fold"/>
</dbReference>
<protein>
    <recommendedName>
        <fullName evidence="3">Carboxylic ester hydrolase</fullName>
        <ecNumber evidence="3">3.1.1.-</ecNumber>
    </recommendedName>
</protein>
<feature type="domain" description="Carboxylesterase type B" evidence="4">
    <location>
        <begin position="35"/>
        <end position="383"/>
    </location>
</feature>
<dbReference type="SUPFAM" id="SSF53474">
    <property type="entry name" value="alpha/beta-Hydrolases"/>
    <property type="match status" value="1"/>
</dbReference>
<dbReference type="Gene3D" id="3.40.50.1820">
    <property type="entry name" value="alpha/beta hydrolase"/>
    <property type="match status" value="2"/>
</dbReference>
<dbReference type="EMBL" id="JAULSU010000004">
    <property type="protein sequence ID" value="KAK0620038.1"/>
    <property type="molecule type" value="Genomic_DNA"/>
</dbReference>
<feature type="signal peptide" evidence="3">
    <location>
        <begin position="1"/>
        <end position="18"/>
    </location>
</feature>
<dbReference type="GO" id="GO:0006581">
    <property type="term" value="P:acetylcholine catabolic process"/>
    <property type="evidence" value="ECO:0007669"/>
    <property type="project" value="TreeGrafter"/>
</dbReference>
<dbReference type="AlphaFoldDB" id="A0AA39WR25"/>
<feature type="chain" id="PRO_5041480454" description="Carboxylic ester hydrolase" evidence="3">
    <location>
        <begin position="19"/>
        <end position="533"/>
    </location>
</feature>
<dbReference type="EC" id="3.1.1.-" evidence="3"/>
<dbReference type="PANTHER" id="PTHR43918">
    <property type="entry name" value="ACETYLCHOLINESTERASE"/>
    <property type="match status" value="1"/>
</dbReference>
<dbReference type="PANTHER" id="PTHR43918:SF4">
    <property type="entry name" value="CARBOXYLIC ESTER HYDROLASE"/>
    <property type="match status" value="1"/>
</dbReference>
<keyword evidence="6" id="KW-1185">Reference proteome</keyword>
<dbReference type="Pfam" id="PF00135">
    <property type="entry name" value="COesterase"/>
    <property type="match status" value="2"/>
</dbReference>
<dbReference type="InterPro" id="IPR050654">
    <property type="entry name" value="AChE-related_enzymes"/>
</dbReference>
<sequence>MRALSLSVVLAAVSGAACHASQLSSCTQQHCGLTAQTHGGQVHGFVNPETPSVRRFLRIPYAQPPVSELRFAPPQPALPFGELNATEFGPSCIQFLLTTPPDIYTQVVNQFNIQGLNETSKDVSEDCLTLSVWAPACPKDACGAPLPVLMFVFGGAFMMGGENVPYQIPAKWVQRTQDHIIVTFNYRLSIFGFPNAAGLSEDQQNLGLMDQRLAVEWVRDNIAAFGGDPDRIVLWGQSAGAVSAGYYQYAYPEYPIISGIIQDSGSETLAAGELSTSDTTHSNFTTVAAAVGCNTTSPEEQLACMRSDHVSALSIIDTIETNNAAGKPILIFTPVADNQIIFTDYTARSEAGQLAHIPSIIGSNANDGGAFVPLDLPSMSINQTLAAGATLAFFFCPAQLGAADRLLANLPVYRFLYAGNFPNISPLPFLGAYHESELPLLFGTHEDFRGPSTPLEEETSIAMQDSWVAFARAGVQGMEEVGWPRYTGEEGPGSLVREFGAGVAAQDVSLSQQDGLCAAMKKAADDAAKMLTT</sequence>
<dbReference type="InterPro" id="IPR019826">
    <property type="entry name" value="Carboxylesterase_B_AS"/>
</dbReference>
<comment type="caution">
    <text evidence="5">The sequence shown here is derived from an EMBL/GenBank/DDBJ whole genome shotgun (WGS) entry which is preliminary data.</text>
</comment>
<gene>
    <name evidence="5" type="ORF">B0T14DRAFT_520479</name>
</gene>